<keyword evidence="2" id="KW-0472">Membrane</keyword>
<organism evidence="4 5">
    <name type="scientific">Corynebacterium lipophilum</name>
    <dbReference type="NCBI Taxonomy" id="2804918"/>
    <lineage>
        <taxon>Bacteria</taxon>
        <taxon>Bacillati</taxon>
        <taxon>Actinomycetota</taxon>
        <taxon>Actinomycetes</taxon>
        <taxon>Mycobacteriales</taxon>
        <taxon>Corynebacteriaceae</taxon>
        <taxon>Corynebacterium</taxon>
    </lineage>
</organism>
<evidence type="ECO:0000313" key="5">
    <source>
        <dbReference type="Proteomes" id="UP001205920"/>
    </source>
</evidence>
<keyword evidence="2" id="KW-1133">Transmembrane helix</keyword>
<reference evidence="4 5" key="1">
    <citation type="submission" date="2021-01" db="EMBL/GenBank/DDBJ databases">
        <title>Identification and Characterization of Corynebacterium sp.</title>
        <authorList>
            <person name="Luo Q."/>
            <person name="Qu P."/>
            <person name="Chen Q."/>
        </authorList>
    </citation>
    <scope>NUCLEOTIDE SEQUENCE [LARGE SCALE GENOMIC DNA]</scope>
    <source>
        <strain evidence="4 5">MC-18</strain>
    </source>
</reference>
<feature type="compositionally biased region" description="Pro residues" evidence="1">
    <location>
        <begin position="265"/>
        <end position="278"/>
    </location>
</feature>
<dbReference type="EMBL" id="JAEUWV010000002">
    <property type="protein sequence ID" value="MCO6393977.1"/>
    <property type="molecule type" value="Genomic_DNA"/>
</dbReference>
<name>A0AAW5HUB5_9CORY</name>
<sequence>MKKIIASAVAAATAFTALATTPSHAAHLDRTESGQCRVVLNDAERGPAWQAERIAKTLTHGMYATAVAEAFEATFEGLKPLGDAHLDQPAIISYQQLRLEGQEPGERPDYDAARAATKEKLAKLGLVSTDADFYLDMKQGAQIPLSPAGKALQGSARWYIGIDGSVPEVTSLGANYVFGRTGDNTARFLNHVPDWKRTAFASNMSGTYFAKAADSLESRYYYLLKQAQQCSDNPPLIFSTQNADLPAPPVLKNTLPGQPADPSAPETPTPEQPTPKPEQPQNFDAKLGQIIGIIAAVLAALGGLFALLKNAGINVPELPKIPGLNK</sequence>
<gene>
    <name evidence="4" type="ORF">JMN37_03100</name>
</gene>
<keyword evidence="5" id="KW-1185">Reference proteome</keyword>
<comment type="caution">
    <text evidence="4">The sequence shown here is derived from an EMBL/GenBank/DDBJ whole genome shotgun (WGS) entry which is preliminary data.</text>
</comment>
<feature type="signal peptide" evidence="3">
    <location>
        <begin position="1"/>
        <end position="25"/>
    </location>
</feature>
<accession>A0AAW5HUB5</accession>
<evidence type="ECO:0000256" key="1">
    <source>
        <dbReference type="SAM" id="MobiDB-lite"/>
    </source>
</evidence>
<evidence type="ECO:0000256" key="3">
    <source>
        <dbReference type="SAM" id="SignalP"/>
    </source>
</evidence>
<evidence type="ECO:0000313" key="4">
    <source>
        <dbReference type="EMBL" id="MCO6393977.1"/>
    </source>
</evidence>
<feature type="transmembrane region" description="Helical" evidence="2">
    <location>
        <begin position="287"/>
        <end position="308"/>
    </location>
</feature>
<evidence type="ECO:0000256" key="2">
    <source>
        <dbReference type="SAM" id="Phobius"/>
    </source>
</evidence>
<dbReference type="RefSeq" id="WP_252931003.1">
    <property type="nucleotide sequence ID" value="NZ_JAEUWV010000002.1"/>
</dbReference>
<keyword evidence="3" id="KW-0732">Signal</keyword>
<feature type="region of interest" description="Disordered" evidence="1">
    <location>
        <begin position="248"/>
        <end position="282"/>
    </location>
</feature>
<proteinExistence type="predicted"/>
<feature type="chain" id="PRO_5043857056" evidence="3">
    <location>
        <begin position="26"/>
        <end position="326"/>
    </location>
</feature>
<dbReference type="Proteomes" id="UP001205920">
    <property type="component" value="Unassembled WGS sequence"/>
</dbReference>
<keyword evidence="2" id="KW-0812">Transmembrane</keyword>
<protein>
    <submittedName>
        <fullName evidence="4">Uncharacterized protein</fullName>
    </submittedName>
</protein>
<dbReference type="AlphaFoldDB" id="A0AAW5HUB5"/>